<dbReference type="InterPro" id="IPR029063">
    <property type="entry name" value="SAM-dependent_MTases_sf"/>
</dbReference>
<keyword evidence="3" id="KW-0949">S-adenosyl-L-methionine</keyword>
<sequence length="414" mass="46840">MLDGRMTYTCGYWSGGARTLQEAQETKLDMICRKLELKPGLRLLDIGCGWGSLMGFAAEHYGVRCVGVTISKEQAAWAAERYKGLPIEFRLQDYRTVSEKFDRIASVGMFEHVGRKNHRTYMEVAHRCLADGGLFLLHTIGKNIRDATPDPWIDKYIFPNGDLPSLGQIGDACDGLFVAEDLHNFGADYDKTLMAWHANFEHAWPRFKDRLGEHFYRMWSYYLLSCAGAFRARDIQLWQWVLSKKGVPGGYQRATQPSIARYRPSIEETLTLASHLDFQTALARLEVRAEDRVPRLLALRADVEQIQQRPVEHVGPVGSSHQLGRCKVADRLRRPQKHRDFIAGGGLRVPCVVARMPHILAMIRGVEKMAGMRALILHETVQQACNDTVVIEQGVVVLVAHRNDPGHPSRAFHL</sequence>
<keyword evidence="2" id="KW-0808">Transferase</keyword>
<keyword evidence="4" id="KW-0443">Lipid metabolism</keyword>
<dbReference type="InterPro" id="IPR050723">
    <property type="entry name" value="CFA/CMAS"/>
</dbReference>
<dbReference type="eggNOG" id="ENOG502QS47">
    <property type="taxonomic scope" value="Eukaryota"/>
</dbReference>
<dbReference type="AlphaFoldDB" id="A9U7G6"/>
<dbReference type="Pfam" id="PF02353">
    <property type="entry name" value="CMAS"/>
    <property type="match status" value="1"/>
</dbReference>
<reference evidence="5" key="1">
    <citation type="journal article" date="2008" name="Science">
        <title>The Physcomitrella genome reveals evolutionary insights into the conquest of land by plants.</title>
        <authorList>
            <person name="Rensing S."/>
            <person name="Lang D."/>
            <person name="Zimmer A."/>
            <person name="Terry A."/>
            <person name="Salamov A."/>
            <person name="Shapiro H."/>
            <person name="Nishiyama T."/>
            <person name="Perroud P.-F."/>
            <person name="Lindquist E."/>
            <person name="Kamisugi Y."/>
            <person name="Tanahashi T."/>
            <person name="Sakakibara K."/>
            <person name="Fujita T."/>
            <person name="Oishi K."/>
            <person name="Shin-I T."/>
            <person name="Kuroki Y."/>
            <person name="Toyoda A."/>
            <person name="Suzuki Y."/>
            <person name="Hashimoto A."/>
            <person name="Yamaguchi K."/>
            <person name="Sugano A."/>
            <person name="Kohara Y."/>
            <person name="Fujiyama A."/>
            <person name="Anterola A."/>
            <person name="Aoki S."/>
            <person name="Ashton N."/>
            <person name="Barbazuk W.B."/>
            <person name="Barker E."/>
            <person name="Bennetzen J."/>
            <person name="Bezanilla M."/>
            <person name="Blankenship R."/>
            <person name="Cho S.H."/>
            <person name="Dutcher S."/>
            <person name="Estelle M."/>
            <person name="Fawcett J.A."/>
            <person name="Gundlach H."/>
            <person name="Hanada K."/>
            <person name="Heyl A."/>
            <person name="Hicks K.A."/>
            <person name="Hugh J."/>
            <person name="Lohr M."/>
            <person name="Mayer K."/>
            <person name="Melkozernov A."/>
            <person name="Murata T."/>
            <person name="Nelson D."/>
            <person name="Pils B."/>
            <person name="Prigge M."/>
            <person name="Reiss B."/>
            <person name="Renner T."/>
            <person name="Rombauts S."/>
            <person name="Rushton P."/>
            <person name="Sanderfoot A."/>
            <person name="Schween G."/>
            <person name="Shiu S.-H."/>
            <person name="Stueber K."/>
            <person name="Theodoulou F.L."/>
            <person name="Tu H."/>
            <person name="Van de Peer Y."/>
            <person name="Verrier P.J."/>
            <person name="Waters E."/>
            <person name="Wood A."/>
            <person name="Yang L."/>
            <person name="Cove D."/>
            <person name="Cuming A."/>
            <person name="Hasebe M."/>
            <person name="Lucas S."/>
            <person name="Mishler D.B."/>
            <person name="Reski R."/>
            <person name="Grigoriev I."/>
            <person name="Quatrano R.S."/>
            <person name="Boore J.L."/>
        </authorList>
    </citation>
    <scope>NUCLEOTIDE SEQUENCE [LARGE SCALE GENOMIC DNA]</scope>
</reference>
<accession>A9U7G6</accession>
<dbReference type="PANTHER" id="PTHR43667">
    <property type="entry name" value="CYCLOPROPANE-FATTY-ACYL-PHOSPHOLIPID SYNTHASE"/>
    <property type="match status" value="1"/>
</dbReference>
<dbReference type="GO" id="GO:0006629">
    <property type="term" value="P:lipid metabolic process"/>
    <property type="evidence" value="ECO:0007669"/>
    <property type="project" value="UniProtKB-KW"/>
</dbReference>
<dbReference type="CDD" id="cd02440">
    <property type="entry name" value="AdoMet_MTases"/>
    <property type="match status" value="1"/>
</dbReference>
<dbReference type="EMBL" id="DS546494">
    <property type="protein sequence ID" value="EDQ48387.1"/>
    <property type="molecule type" value="Genomic_DNA"/>
</dbReference>
<dbReference type="PANTHER" id="PTHR43667:SF1">
    <property type="entry name" value="CYCLOPROPANE-FATTY-ACYL-PHOSPHOLIPID SYNTHASE"/>
    <property type="match status" value="1"/>
</dbReference>
<dbReference type="SUPFAM" id="SSF53335">
    <property type="entry name" value="S-adenosyl-L-methionine-dependent methyltransferases"/>
    <property type="match status" value="1"/>
</dbReference>
<proteinExistence type="predicted"/>
<name>A9U7G6_PHYPA</name>
<dbReference type="NCBIfam" id="NF008686">
    <property type="entry name" value="PRK11705.1"/>
    <property type="match status" value="1"/>
</dbReference>
<evidence type="ECO:0000313" key="5">
    <source>
        <dbReference type="EMBL" id="EDQ48387.1"/>
    </source>
</evidence>
<evidence type="ECO:0000256" key="1">
    <source>
        <dbReference type="ARBA" id="ARBA00022603"/>
    </source>
</evidence>
<evidence type="ECO:0000256" key="2">
    <source>
        <dbReference type="ARBA" id="ARBA00022679"/>
    </source>
</evidence>
<dbReference type="Gene3D" id="3.40.50.150">
    <property type="entry name" value="Vaccinia Virus protein VP39"/>
    <property type="match status" value="1"/>
</dbReference>
<protein>
    <submittedName>
        <fullName evidence="5">Predicted protein</fullName>
    </submittedName>
</protein>
<keyword evidence="1" id="KW-0489">Methyltransferase</keyword>
<dbReference type="HOGENOM" id="CLU_664614_0_0_1"/>
<organism>
    <name type="scientific">Physcomitrium patens</name>
    <name type="common">Spreading-leaved earth moss</name>
    <name type="synonym">Physcomitrella patens</name>
    <dbReference type="NCBI Taxonomy" id="3218"/>
    <lineage>
        <taxon>Eukaryota</taxon>
        <taxon>Viridiplantae</taxon>
        <taxon>Streptophyta</taxon>
        <taxon>Embryophyta</taxon>
        <taxon>Bryophyta</taxon>
        <taxon>Bryophytina</taxon>
        <taxon>Bryopsida</taxon>
        <taxon>Funariidae</taxon>
        <taxon>Funariales</taxon>
        <taxon>Funariaceae</taxon>
        <taxon>Physcomitrium</taxon>
    </lineage>
</organism>
<dbReference type="GO" id="GO:0032259">
    <property type="term" value="P:methylation"/>
    <property type="evidence" value="ECO:0007669"/>
    <property type="project" value="UniProtKB-KW"/>
</dbReference>
<gene>
    <name evidence="5" type="ORF">PHYPADRAFT_103882</name>
</gene>
<dbReference type="GO" id="GO:0008168">
    <property type="term" value="F:methyltransferase activity"/>
    <property type="evidence" value="ECO:0007669"/>
    <property type="project" value="UniProtKB-KW"/>
</dbReference>
<evidence type="ECO:0000256" key="3">
    <source>
        <dbReference type="ARBA" id="ARBA00022691"/>
    </source>
</evidence>
<evidence type="ECO:0000256" key="4">
    <source>
        <dbReference type="ARBA" id="ARBA00023098"/>
    </source>
</evidence>